<dbReference type="SUPFAM" id="SSF82171">
    <property type="entry name" value="DPP6 N-terminal domain-like"/>
    <property type="match status" value="1"/>
</dbReference>
<dbReference type="GO" id="GO:0004252">
    <property type="term" value="F:serine-type endopeptidase activity"/>
    <property type="evidence" value="ECO:0007669"/>
    <property type="project" value="TreeGrafter"/>
</dbReference>
<keyword evidence="1" id="KW-0378">Hydrolase</keyword>
<evidence type="ECO:0000313" key="4">
    <source>
        <dbReference type="Proteomes" id="UP000245647"/>
    </source>
</evidence>
<dbReference type="InterPro" id="IPR011042">
    <property type="entry name" value="6-blade_b-propeller_TolB-like"/>
</dbReference>
<dbReference type="Gene3D" id="3.40.50.1820">
    <property type="entry name" value="alpha/beta hydrolase"/>
    <property type="match status" value="1"/>
</dbReference>
<keyword evidence="4" id="KW-1185">Reference proteome</keyword>
<dbReference type="Gene3D" id="2.120.10.30">
    <property type="entry name" value="TolB, C-terminal domain"/>
    <property type="match status" value="1"/>
</dbReference>
<dbReference type="InterPro" id="IPR001375">
    <property type="entry name" value="Peptidase_S9_cat"/>
</dbReference>
<evidence type="ECO:0000259" key="2">
    <source>
        <dbReference type="Pfam" id="PF00326"/>
    </source>
</evidence>
<dbReference type="PANTHER" id="PTHR42776:SF27">
    <property type="entry name" value="DIPEPTIDYL PEPTIDASE FAMILY MEMBER 6"/>
    <property type="match status" value="1"/>
</dbReference>
<protein>
    <submittedName>
        <fullName evidence="3">S9 family peptidase</fullName>
    </submittedName>
</protein>
<dbReference type="InterPro" id="IPR029058">
    <property type="entry name" value="AB_hydrolase_fold"/>
</dbReference>
<dbReference type="GO" id="GO:0006508">
    <property type="term" value="P:proteolysis"/>
    <property type="evidence" value="ECO:0007669"/>
    <property type="project" value="InterPro"/>
</dbReference>
<dbReference type="Proteomes" id="UP000245647">
    <property type="component" value="Unassembled WGS sequence"/>
</dbReference>
<dbReference type="OrthoDB" id="108903at2"/>
<dbReference type="RefSeq" id="WP_109417696.1">
    <property type="nucleotide sequence ID" value="NZ_QEAS01000020.1"/>
</dbReference>
<reference evidence="3 4" key="1">
    <citation type="submission" date="2018-04" db="EMBL/GenBank/DDBJ databases">
        <title>Pedobacter chongqingensis sp. nov., isolated from a rottenly hemp rope.</title>
        <authorList>
            <person name="Cai Y."/>
        </authorList>
    </citation>
    <scope>NUCLEOTIDE SEQUENCE [LARGE SCALE GENOMIC DNA]</scope>
    <source>
        <strain evidence="3 4">FJ4-8</strain>
    </source>
</reference>
<sequence length="628" mass="71917">MIIKFKTYFLIVILFLLASCSQEKRAELIPAGDFFRNPRKTGFQVSPDGNYISFLQPYKNRMNIFVQKINGNDAVRVSDESPFNISVYFWANNNEIVYMKDSGKGKDPDLFAVQKDGRNLRHLLSERNVRLKFISQNRVPYNELLIAINKRDSTIFDAYRLNISNGKLRIAERNPGNILQWISDEAGKLKLAMASDGVNETLLFRPNENELFRPVITSNFKNKITFVAFNKARPHCIYALSNQNRDKMALVEIDCISGKELRTIFGHDSVDVAEAGYSRLHQRLLYAGFETWKSKRHYLHDSAKKVYNRLESLLPDTEIRITGKDSAEQKFIVRTFTDRSPGAFFLYNRMSDKLTKLSDINPSLPVDQMCSMRPVSFKSKGGFLINGYLTLPRGYKPEGLPVVVIPHGGPSSRNSWGFNSEVQFLANRGYAVLQINFRGSKGYGKEFWIAGFKKWGSDIQEDITAGVKWLIREGIADKDRIAIYGTGFGGYSALYGMCFHPELYRCGASQSGFVNLFTYIKAVPPYFKPMLQMYYEMVGNPEREIDYFRSVSPVFHTDKIRAPVLVSQYIKDPRVNVNETNQFVKELKSRKIPITYLLNKDNIEQASPAGQVAFYQELEVFLNNNLKK</sequence>
<comment type="caution">
    <text evidence="3">The sequence shown here is derived from an EMBL/GenBank/DDBJ whole genome shotgun (WGS) entry which is preliminary data.</text>
</comment>
<dbReference type="SUPFAM" id="SSF53474">
    <property type="entry name" value="alpha/beta-Hydrolases"/>
    <property type="match status" value="1"/>
</dbReference>
<dbReference type="AlphaFoldDB" id="A0A2U2PBQ7"/>
<accession>A0A2U2PBQ7</accession>
<proteinExistence type="predicted"/>
<evidence type="ECO:0000313" key="3">
    <source>
        <dbReference type="EMBL" id="PWG78838.1"/>
    </source>
</evidence>
<dbReference type="EMBL" id="QEAS01000020">
    <property type="protein sequence ID" value="PWG78838.1"/>
    <property type="molecule type" value="Genomic_DNA"/>
</dbReference>
<name>A0A2U2PBQ7_9SPHI</name>
<dbReference type="PROSITE" id="PS51257">
    <property type="entry name" value="PROKAR_LIPOPROTEIN"/>
    <property type="match status" value="1"/>
</dbReference>
<dbReference type="Pfam" id="PF00326">
    <property type="entry name" value="Peptidase_S9"/>
    <property type="match status" value="1"/>
</dbReference>
<evidence type="ECO:0000256" key="1">
    <source>
        <dbReference type="ARBA" id="ARBA00022801"/>
    </source>
</evidence>
<dbReference type="PANTHER" id="PTHR42776">
    <property type="entry name" value="SERINE PEPTIDASE S9 FAMILY MEMBER"/>
    <property type="match status" value="1"/>
</dbReference>
<feature type="domain" description="Peptidase S9 prolyl oligopeptidase catalytic" evidence="2">
    <location>
        <begin position="416"/>
        <end position="627"/>
    </location>
</feature>
<organism evidence="3 4">
    <name type="scientific">Pararcticibacter amylolyticus</name>
    <dbReference type="NCBI Taxonomy" id="2173175"/>
    <lineage>
        <taxon>Bacteria</taxon>
        <taxon>Pseudomonadati</taxon>
        <taxon>Bacteroidota</taxon>
        <taxon>Sphingobacteriia</taxon>
        <taxon>Sphingobacteriales</taxon>
        <taxon>Sphingobacteriaceae</taxon>
        <taxon>Pararcticibacter</taxon>
    </lineage>
</organism>
<gene>
    <name evidence="3" type="ORF">DDR33_20655</name>
</gene>